<evidence type="ECO:0000256" key="9">
    <source>
        <dbReference type="ARBA" id="ARBA00040505"/>
    </source>
</evidence>
<dbReference type="Gene3D" id="3.30.200.20">
    <property type="entry name" value="Phosphorylase Kinase, domain 1"/>
    <property type="match status" value="1"/>
</dbReference>
<comment type="similarity">
    <text evidence="2">Belongs to the aminoglycoside phosphotransferase family.</text>
</comment>
<evidence type="ECO:0000256" key="10">
    <source>
        <dbReference type="SAM" id="MobiDB-lite"/>
    </source>
</evidence>
<dbReference type="GO" id="GO:0047992">
    <property type="term" value="F:hydroxylysine kinase activity"/>
    <property type="evidence" value="ECO:0007669"/>
    <property type="project" value="UniProtKB-EC"/>
</dbReference>
<comment type="catalytic activity">
    <reaction evidence="6">
        <text>(5R)-5-hydroxy-L-lysine + GTP = (5R)-5-phosphooxy-L-lysine + GDP + H(+)</text>
        <dbReference type="Rhea" id="RHEA:19049"/>
        <dbReference type="ChEBI" id="CHEBI:15378"/>
        <dbReference type="ChEBI" id="CHEBI:37565"/>
        <dbReference type="ChEBI" id="CHEBI:57882"/>
        <dbReference type="ChEBI" id="CHEBI:58189"/>
        <dbReference type="ChEBI" id="CHEBI:58357"/>
        <dbReference type="EC" id="2.7.1.81"/>
    </reaction>
</comment>
<comment type="function">
    <text evidence="7">Catalyzes the GTP-dependent phosphorylation of 5-hydroxy-L-lysine.</text>
</comment>
<dbReference type="FunFam" id="3.90.1200.10:FF:000007">
    <property type="entry name" value="hydroxylysine kinase isoform X1"/>
    <property type="match status" value="1"/>
</dbReference>
<evidence type="ECO:0000256" key="5">
    <source>
        <dbReference type="ARBA" id="ARBA00022777"/>
    </source>
</evidence>
<dbReference type="EC" id="2.7.1.81" evidence="8"/>
<dbReference type="InterPro" id="IPR050249">
    <property type="entry name" value="Pseudomonas-type_ThrB"/>
</dbReference>
<organism evidence="12">
    <name type="scientific">Xenopsylla cheopis</name>
    <name type="common">Oriental rat flea</name>
    <name type="synonym">Pulex cheopis</name>
    <dbReference type="NCBI Taxonomy" id="163159"/>
    <lineage>
        <taxon>Eukaryota</taxon>
        <taxon>Metazoa</taxon>
        <taxon>Ecdysozoa</taxon>
        <taxon>Arthropoda</taxon>
        <taxon>Hexapoda</taxon>
        <taxon>Insecta</taxon>
        <taxon>Pterygota</taxon>
        <taxon>Neoptera</taxon>
        <taxon>Endopterygota</taxon>
        <taxon>Siphonaptera</taxon>
        <taxon>Pulicidae</taxon>
        <taxon>Xenopsyllinae</taxon>
        <taxon>Xenopsylla</taxon>
    </lineage>
</organism>
<keyword evidence="4" id="KW-0808">Transferase</keyword>
<feature type="compositionally biased region" description="Basic and acidic residues" evidence="10">
    <location>
        <begin position="1"/>
        <end position="12"/>
    </location>
</feature>
<evidence type="ECO:0000259" key="11">
    <source>
        <dbReference type="Pfam" id="PF01636"/>
    </source>
</evidence>
<evidence type="ECO:0000256" key="4">
    <source>
        <dbReference type="ARBA" id="ARBA00022679"/>
    </source>
</evidence>
<protein>
    <recommendedName>
        <fullName evidence="9">Hydroxylysine kinase</fullName>
        <ecNumber evidence="8">2.7.1.81</ecNumber>
    </recommendedName>
</protein>
<evidence type="ECO:0000256" key="2">
    <source>
        <dbReference type="ARBA" id="ARBA00006219"/>
    </source>
</evidence>
<dbReference type="GO" id="GO:0005737">
    <property type="term" value="C:cytoplasm"/>
    <property type="evidence" value="ECO:0007669"/>
    <property type="project" value="UniProtKB-SubCell"/>
</dbReference>
<evidence type="ECO:0000313" key="12">
    <source>
        <dbReference type="EMBL" id="NOV46983.1"/>
    </source>
</evidence>
<dbReference type="EMBL" id="GIIL01003257">
    <property type="protein sequence ID" value="NOV46983.1"/>
    <property type="molecule type" value="Transcribed_RNA"/>
</dbReference>
<name>A0A6M2DKX5_XENCH</name>
<evidence type="ECO:0000256" key="3">
    <source>
        <dbReference type="ARBA" id="ARBA00022490"/>
    </source>
</evidence>
<feature type="domain" description="Aminoglycoside phosphotransferase" evidence="11">
    <location>
        <begin position="84"/>
        <end position="287"/>
    </location>
</feature>
<accession>A0A6M2DKX5</accession>
<evidence type="ECO:0000256" key="8">
    <source>
        <dbReference type="ARBA" id="ARBA00038873"/>
    </source>
</evidence>
<evidence type="ECO:0000256" key="6">
    <source>
        <dbReference type="ARBA" id="ARBA00036820"/>
    </source>
</evidence>
<keyword evidence="5 12" id="KW-0418">Kinase</keyword>
<proteinExistence type="inferred from homology"/>
<dbReference type="PANTHER" id="PTHR21064:SF1">
    <property type="entry name" value="HYDROXYLYSINE KINASE"/>
    <property type="match status" value="1"/>
</dbReference>
<reference evidence="12" key="1">
    <citation type="submission" date="2020-03" db="EMBL/GenBank/DDBJ databases">
        <title>Transcriptomic Profiling of the Digestive Tract of the Rat Flea, Xenopsylla cheopis, Following Blood Feeding and Infection with Yersinia pestis.</title>
        <authorList>
            <person name="Bland D.M."/>
            <person name="Martens C.A."/>
            <person name="Virtaneva K."/>
            <person name="Kanakabandi K."/>
            <person name="Long D."/>
            <person name="Rosenke R."/>
            <person name="Saturday G.A."/>
            <person name="Hoyt F.H."/>
            <person name="Bruno D.P."/>
            <person name="Ribeiro J.M.C."/>
            <person name="Hinnebusch J."/>
        </authorList>
    </citation>
    <scope>NUCLEOTIDE SEQUENCE</scope>
</reference>
<dbReference type="PANTHER" id="PTHR21064">
    <property type="entry name" value="AMINOGLYCOSIDE PHOSPHOTRANSFERASE DOMAIN-CONTAINING PROTEIN-RELATED"/>
    <property type="match status" value="1"/>
</dbReference>
<evidence type="ECO:0000256" key="7">
    <source>
        <dbReference type="ARBA" id="ARBA00037368"/>
    </source>
</evidence>
<feature type="region of interest" description="Disordered" evidence="10">
    <location>
        <begin position="1"/>
        <end position="24"/>
    </location>
</feature>
<dbReference type="InterPro" id="IPR002575">
    <property type="entry name" value="Aminoglycoside_PTrfase"/>
</dbReference>
<evidence type="ECO:0000256" key="1">
    <source>
        <dbReference type="ARBA" id="ARBA00004496"/>
    </source>
</evidence>
<sequence length="384" mass="43879">MSEPKTEVSTEEKENDSDSNLLRPGVRIKPDIQEDQVRRIAERLYGISCLGVCELNAYDDRNFLIEADPNVRNPIIPNDWTHGYVMKIMNSLDSKKTSFIEGQTELMLFLSNNGIKCPKPVKNVYGKYFTEETLSGEDKNVIRLLEYQPGKILFEVPPSDYLFYQTGEYIANLDRVLQKFNHDAYANHRTMWMLEAVPKLAEFLYAIKDTAKKELIENVIDCFKKNVLAKSSELQKGLIHGDFNEQNILVTRGRKEGEFKVSGVLDFGDSQVSYYVFELAITMTYMMLQTKDLATGGLVIAGYSTVRPIPDVEFKMLKICVAARLCQSLVLGTYSHTQDPSNDYVLTTQKVGWDLLEHIWNLSDEAVEKQWMAVSDTYLKSSTY</sequence>
<dbReference type="SUPFAM" id="SSF56112">
    <property type="entry name" value="Protein kinase-like (PK-like)"/>
    <property type="match status" value="1"/>
</dbReference>
<dbReference type="AlphaFoldDB" id="A0A6M2DKX5"/>
<dbReference type="FunFam" id="3.30.200.20:FF:000549">
    <property type="entry name" value="hydroxylysine kinase"/>
    <property type="match status" value="1"/>
</dbReference>
<keyword evidence="3" id="KW-0963">Cytoplasm</keyword>
<dbReference type="Pfam" id="PF01636">
    <property type="entry name" value="APH"/>
    <property type="match status" value="1"/>
</dbReference>
<dbReference type="InterPro" id="IPR011009">
    <property type="entry name" value="Kinase-like_dom_sf"/>
</dbReference>
<comment type="subcellular location">
    <subcellularLocation>
        <location evidence="1">Cytoplasm</location>
    </subcellularLocation>
</comment>
<dbReference type="Gene3D" id="3.90.1200.10">
    <property type="match status" value="1"/>
</dbReference>